<dbReference type="OMA" id="WIATPDP"/>
<evidence type="ECO:0000256" key="3">
    <source>
        <dbReference type="ARBA" id="ARBA00022771"/>
    </source>
</evidence>
<keyword evidence="1 5" id="KW-0479">Metal-binding</keyword>
<feature type="compositionally biased region" description="Low complexity" evidence="6">
    <location>
        <begin position="126"/>
        <end position="153"/>
    </location>
</feature>
<sequence>MQVAPLGCSSLRRSPAQVYPVRLSPQPRIARRAFFSKAPPPPPPVWARPATWATLAFLAGLALASRWAWKKLRKRSTTTKMSVAEMYFQLEKSAGAPTAAAAPSSSMPKAAAPLPPAPPKLPTAPMPTQAPATPQTDELKAETVVPAAKAPTPVSTPPPSATPPAAPPPTTAPIPPAAPPPAAKTPPTATKTPPPAAPPPPAVPPPPAAEAESAPAESQTGTSSEDPASTSSSDAKKTEAKEKKGFGWLLNRSKSAQAPLLAELLQEKDSSDGEVPAVYLRAVASELCVDAPSGVFDGTEGLKVVPASLGGLVHLGAMVGKRISLEKNLLNTSKQELSANLERTALCSFFAMGKCLRGKECKFAHDMTQIRPKPDLTRTSLCHDFMRKGSCKSGNKCKYAHGEAQLRAPKGEQKKPLAAAPAAAVVEPLLWDPMGLELEAAQGLKEPLAPMDALIPVLQRLMGKRQTRPKSPQSPPTPVLEEKKAETKTARYSEIPNDKDCGSPLSPLPEALSSHPFKVVLRADGQITCAEAVDVYPVLPKDLAFPIHVKNTFLDFDSEIPPCDFIRFCTEPADLGRAGA</sequence>
<dbReference type="OrthoDB" id="440636at2759"/>
<dbReference type="Proteomes" id="UP000186817">
    <property type="component" value="Unassembled WGS sequence"/>
</dbReference>
<dbReference type="AlphaFoldDB" id="A0A1Q9CUZ4"/>
<dbReference type="GO" id="GO:0003729">
    <property type="term" value="F:mRNA binding"/>
    <property type="evidence" value="ECO:0007669"/>
    <property type="project" value="InterPro"/>
</dbReference>
<evidence type="ECO:0000259" key="7">
    <source>
        <dbReference type="PROSITE" id="PS50103"/>
    </source>
</evidence>
<dbReference type="SMART" id="SM00356">
    <property type="entry name" value="ZnF_C3H1"/>
    <property type="match status" value="2"/>
</dbReference>
<feature type="compositionally biased region" description="Pro residues" evidence="6">
    <location>
        <begin position="113"/>
        <end position="125"/>
    </location>
</feature>
<keyword evidence="4 5" id="KW-0862">Zinc</keyword>
<reference evidence="8 9" key="1">
    <citation type="submission" date="2016-02" db="EMBL/GenBank/DDBJ databases">
        <title>Genome analysis of coral dinoflagellate symbionts highlights evolutionary adaptations to a symbiotic lifestyle.</title>
        <authorList>
            <person name="Aranda M."/>
            <person name="Li Y."/>
            <person name="Liew Y.J."/>
            <person name="Baumgarten S."/>
            <person name="Simakov O."/>
            <person name="Wilson M."/>
            <person name="Piel J."/>
            <person name="Ashoor H."/>
            <person name="Bougouffa S."/>
            <person name="Bajic V.B."/>
            <person name="Ryu T."/>
            <person name="Ravasi T."/>
            <person name="Bayer T."/>
            <person name="Micklem G."/>
            <person name="Kim H."/>
            <person name="Bhak J."/>
            <person name="Lajeunesse T.C."/>
            <person name="Voolstra C.R."/>
        </authorList>
    </citation>
    <scope>NUCLEOTIDE SEQUENCE [LARGE SCALE GENOMIC DNA]</scope>
    <source>
        <strain evidence="8 9">CCMP2467</strain>
    </source>
</reference>
<keyword evidence="2" id="KW-0677">Repeat</keyword>
<accession>A0A1Q9CUZ4</accession>
<feature type="zinc finger region" description="C3H1-type" evidence="5">
    <location>
        <begin position="376"/>
        <end position="404"/>
    </location>
</feature>
<dbReference type="Gene3D" id="4.10.1000.10">
    <property type="entry name" value="Zinc finger, CCCH-type"/>
    <property type="match status" value="1"/>
</dbReference>
<dbReference type="PANTHER" id="PTHR12547">
    <property type="entry name" value="CCCH ZINC FINGER/TIS11-RELATED"/>
    <property type="match status" value="1"/>
</dbReference>
<comment type="caution">
    <text evidence="8">The sequence shown here is derived from an EMBL/GenBank/DDBJ whole genome shotgun (WGS) entry which is preliminary data.</text>
</comment>
<dbReference type="Gene3D" id="1.20.120.1350">
    <property type="entry name" value="Pneumovirus matrix protein 2 (M2), zinc-binding domain"/>
    <property type="match status" value="1"/>
</dbReference>
<protein>
    <recommendedName>
        <fullName evidence="7">C3H1-type domain-containing protein</fullName>
    </recommendedName>
</protein>
<gene>
    <name evidence="8" type="ORF">AK812_SmicGene32124</name>
</gene>
<feature type="compositionally biased region" description="Basic and acidic residues" evidence="6">
    <location>
        <begin position="480"/>
        <end position="501"/>
    </location>
</feature>
<dbReference type="SUPFAM" id="SSF90229">
    <property type="entry name" value="CCCH zinc finger"/>
    <property type="match status" value="2"/>
</dbReference>
<evidence type="ECO:0000256" key="2">
    <source>
        <dbReference type="ARBA" id="ARBA00022737"/>
    </source>
</evidence>
<evidence type="ECO:0000256" key="1">
    <source>
        <dbReference type="ARBA" id="ARBA00022723"/>
    </source>
</evidence>
<feature type="compositionally biased region" description="Low complexity" evidence="6">
    <location>
        <begin position="98"/>
        <end position="112"/>
    </location>
</feature>
<feature type="compositionally biased region" description="Low complexity" evidence="6">
    <location>
        <begin position="209"/>
        <end position="233"/>
    </location>
</feature>
<organism evidence="8 9">
    <name type="scientific">Symbiodinium microadriaticum</name>
    <name type="common">Dinoflagellate</name>
    <name type="synonym">Zooxanthella microadriatica</name>
    <dbReference type="NCBI Taxonomy" id="2951"/>
    <lineage>
        <taxon>Eukaryota</taxon>
        <taxon>Sar</taxon>
        <taxon>Alveolata</taxon>
        <taxon>Dinophyceae</taxon>
        <taxon>Suessiales</taxon>
        <taxon>Symbiodiniaceae</taxon>
        <taxon>Symbiodinium</taxon>
    </lineage>
</organism>
<feature type="domain" description="C3H1-type" evidence="7">
    <location>
        <begin position="376"/>
        <end position="404"/>
    </location>
</feature>
<dbReference type="PROSITE" id="PS50103">
    <property type="entry name" value="ZF_C3H1"/>
    <property type="match status" value="2"/>
</dbReference>
<proteinExistence type="predicted"/>
<evidence type="ECO:0000256" key="6">
    <source>
        <dbReference type="SAM" id="MobiDB-lite"/>
    </source>
</evidence>
<dbReference type="Pfam" id="PF00642">
    <property type="entry name" value="zf-CCCH"/>
    <property type="match status" value="2"/>
</dbReference>
<dbReference type="InterPro" id="IPR036855">
    <property type="entry name" value="Znf_CCCH_sf"/>
</dbReference>
<evidence type="ECO:0000313" key="8">
    <source>
        <dbReference type="EMBL" id="OLP86738.1"/>
    </source>
</evidence>
<feature type="compositionally biased region" description="Pro residues" evidence="6">
    <location>
        <begin position="154"/>
        <end position="184"/>
    </location>
</feature>
<dbReference type="EMBL" id="LSRX01000902">
    <property type="protein sequence ID" value="OLP86738.1"/>
    <property type="molecule type" value="Genomic_DNA"/>
</dbReference>
<keyword evidence="9" id="KW-1185">Reference proteome</keyword>
<dbReference type="GO" id="GO:0008270">
    <property type="term" value="F:zinc ion binding"/>
    <property type="evidence" value="ECO:0007669"/>
    <property type="project" value="UniProtKB-KW"/>
</dbReference>
<evidence type="ECO:0000256" key="4">
    <source>
        <dbReference type="ARBA" id="ARBA00022833"/>
    </source>
</evidence>
<feature type="region of interest" description="Disordered" evidence="6">
    <location>
        <begin position="463"/>
        <end position="507"/>
    </location>
</feature>
<dbReference type="InterPro" id="IPR045877">
    <property type="entry name" value="ZFP36-like"/>
</dbReference>
<evidence type="ECO:0000256" key="5">
    <source>
        <dbReference type="PROSITE-ProRule" id="PRU00723"/>
    </source>
</evidence>
<feature type="domain" description="C3H1-type" evidence="7">
    <location>
        <begin position="341"/>
        <end position="368"/>
    </location>
</feature>
<evidence type="ECO:0000313" key="9">
    <source>
        <dbReference type="Proteomes" id="UP000186817"/>
    </source>
</evidence>
<feature type="region of interest" description="Disordered" evidence="6">
    <location>
        <begin position="98"/>
        <end position="242"/>
    </location>
</feature>
<keyword evidence="3 5" id="KW-0863">Zinc-finger</keyword>
<feature type="compositionally biased region" description="Pro residues" evidence="6">
    <location>
        <begin position="192"/>
        <end position="208"/>
    </location>
</feature>
<feature type="zinc finger region" description="C3H1-type" evidence="5">
    <location>
        <begin position="341"/>
        <end position="368"/>
    </location>
</feature>
<dbReference type="PANTHER" id="PTHR12547:SF18">
    <property type="entry name" value="PROTEIN TIS11"/>
    <property type="match status" value="1"/>
</dbReference>
<dbReference type="InterPro" id="IPR000571">
    <property type="entry name" value="Znf_CCCH"/>
</dbReference>
<name>A0A1Q9CUZ4_SYMMI</name>